<feature type="active site" description="For beta-ketoacyl synthase activity" evidence="15">
    <location>
        <position position="168"/>
    </location>
</feature>
<evidence type="ECO:0000256" key="13">
    <source>
        <dbReference type="ARBA" id="ARBA00047659"/>
    </source>
</evidence>
<proteinExistence type="inferred from homology"/>
<dbReference type="Gene3D" id="3.40.47.10">
    <property type="match status" value="2"/>
</dbReference>
<accession>A0A852ZR38</accession>
<keyword evidence="5 14" id="KW-0444">Lipid biosynthesis</keyword>
<comment type="caution">
    <text evidence="19">The sequence shown here is derived from an EMBL/GenBank/DDBJ whole genome shotgun (WGS) entry which is preliminary data.</text>
</comment>
<evidence type="ECO:0000256" key="16">
    <source>
        <dbReference type="RuleBase" id="RU003694"/>
    </source>
</evidence>
<evidence type="ECO:0000256" key="15">
    <source>
        <dbReference type="PIRSR" id="PIRSR000447-1"/>
    </source>
</evidence>
<dbReference type="PANTHER" id="PTHR11712">
    <property type="entry name" value="POLYKETIDE SYNTHASE-RELATED"/>
    <property type="match status" value="1"/>
</dbReference>
<dbReference type="AlphaFoldDB" id="A0A852ZR38"/>
<dbReference type="SMART" id="SM00825">
    <property type="entry name" value="PKS_KS"/>
    <property type="match status" value="1"/>
</dbReference>
<dbReference type="RefSeq" id="WP_179813747.1">
    <property type="nucleotide sequence ID" value="NZ_JACBZD010000001.1"/>
</dbReference>
<evidence type="ECO:0000256" key="4">
    <source>
        <dbReference type="ARBA" id="ARBA00014657"/>
    </source>
</evidence>
<sequence length="413" mass="42025">MTTGTSAGKIDIAVTGLGLVSAAGIGVEATWQRLLAGEPTAAKDENLAGLPVDFSCRVPEFDADAHFGRALSRRIARFTQIAMIAAREAVADAGLDHTSWDGARVGVVIGNTMGGTEAFESQHVTLMDKGPSRMSPMVIPLICVNMVAGNISIDLGATGPSWVTSTACASGATAIGTAQDLLRSGACDIVIAGGTEAVLVPTIIGGFARMGALSKRVEDPARASRPFDVDRDGFVAGEGAGVLVLERASDARARGARTRALLAGFGASSDAHHPTSPEPEGRGAERAMRAALAAADIAPHEVAHVNAHGTSTPLNDAAESAMVRRVIGEGAAVTSVKGVLGHTLGAAGAIEAVCSVLAVERGEVPPTANLESQDPAVQLDVVTKQPREMKVPVAVSNSFGFGGQNAVLVFTSA</sequence>
<dbReference type="Pfam" id="PF00109">
    <property type="entry name" value="ketoacyl-synt"/>
    <property type="match status" value="1"/>
</dbReference>
<dbReference type="FunFam" id="3.40.47.10:FF:000018">
    <property type="entry name" value="3-oxoacyl-[acyl-carrier-protein] synthase 2"/>
    <property type="match status" value="1"/>
</dbReference>
<gene>
    <name evidence="19" type="ORF">FHU37_001859</name>
</gene>
<evidence type="ECO:0000256" key="5">
    <source>
        <dbReference type="ARBA" id="ARBA00022516"/>
    </source>
</evidence>
<protein>
    <recommendedName>
        <fullName evidence="4 14">3-oxoacyl-[acyl-carrier-protein] synthase 2</fullName>
        <ecNumber evidence="3 14">2.3.1.179</ecNumber>
    </recommendedName>
</protein>
<dbReference type="CDD" id="cd00834">
    <property type="entry name" value="KAS_I_II"/>
    <property type="match status" value="1"/>
</dbReference>
<organism evidence="19 20">
    <name type="scientific">Allostreptomyces psammosilenae</name>
    <dbReference type="NCBI Taxonomy" id="1892865"/>
    <lineage>
        <taxon>Bacteria</taxon>
        <taxon>Bacillati</taxon>
        <taxon>Actinomycetota</taxon>
        <taxon>Actinomycetes</taxon>
        <taxon>Kitasatosporales</taxon>
        <taxon>Streptomycetaceae</taxon>
        <taxon>Allostreptomyces</taxon>
    </lineage>
</organism>
<dbReference type="PANTHER" id="PTHR11712:SF347">
    <property type="entry name" value="BETA KETOACYL-ACYL CARRIER PROTEIN SYNTHASE"/>
    <property type="match status" value="1"/>
</dbReference>
<dbReference type="EMBL" id="JACBZD010000001">
    <property type="protein sequence ID" value="NYI04916.1"/>
    <property type="molecule type" value="Genomic_DNA"/>
</dbReference>
<keyword evidence="6 14" id="KW-0808">Transferase</keyword>
<name>A0A852ZR38_9ACTN</name>
<evidence type="ECO:0000256" key="3">
    <source>
        <dbReference type="ARBA" id="ARBA00012356"/>
    </source>
</evidence>
<evidence type="ECO:0000256" key="6">
    <source>
        <dbReference type="ARBA" id="ARBA00022679"/>
    </source>
</evidence>
<evidence type="ECO:0000256" key="12">
    <source>
        <dbReference type="ARBA" id="ARBA00047318"/>
    </source>
</evidence>
<evidence type="ECO:0000256" key="9">
    <source>
        <dbReference type="ARBA" id="ARBA00023160"/>
    </source>
</evidence>
<dbReference type="InterPro" id="IPR018201">
    <property type="entry name" value="Ketoacyl_synth_AS"/>
</dbReference>
<comment type="function">
    <text evidence="11 14">Involved in the type II fatty acid elongation cycle. Catalyzes the elongation of a wide range of acyl-ACP by the addition of two carbons from malonyl-ACP to an acyl acceptor. Can efficiently catalyze the conversion of palmitoleoyl-ACP (cis-hexadec-9-enoyl-ACP) to cis-vaccenoyl-ACP (cis-octadec-11-enoyl-ACP), an essential step in the thermal regulation of fatty acid composition.</text>
</comment>
<dbReference type="PROSITE" id="PS00606">
    <property type="entry name" value="KS3_1"/>
    <property type="match status" value="1"/>
</dbReference>
<dbReference type="PROSITE" id="PS52004">
    <property type="entry name" value="KS3_2"/>
    <property type="match status" value="1"/>
</dbReference>
<dbReference type="InterPro" id="IPR000794">
    <property type="entry name" value="Beta-ketoacyl_synthase"/>
</dbReference>
<evidence type="ECO:0000256" key="2">
    <source>
        <dbReference type="ARBA" id="ARBA00008467"/>
    </source>
</evidence>
<evidence type="ECO:0000259" key="18">
    <source>
        <dbReference type="PROSITE" id="PS52004"/>
    </source>
</evidence>
<keyword evidence="8" id="KW-0443">Lipid metabolism</keyword>
<keyword evidence="9 14" id="KW-0275">Fatty acid biosynthesis</keyword>
<evidence type="ECO:0000313" key="20">
    <source>
        <dbReference type="Proteomes" id="UP000567795"/>
    </source>
</evidence>
<feature type="domain" description="Ketosynthase family 3 (KS3)" evidence="18">
    <location>
        <begin position="9"/>
        <end position="412"/>
    </location>
</feature>
<dbReference type="Pfam" id="PF02801">
    <property type="entry name" value="Ketoacyl-synt_C"/>
    <property type="match status" value="1"/>
</dbReference>
<comment type="similarity">
    <text evidence="2 14 16">Belongs to the thiolase-like superfamily. Beta-ketoacyl-ACP synthases family.</text>
</comment>
<dbReference type="InterPro" id="IPR016039">
    <property type="entry name" value="Thiolase-like"/>
</dbReference>
<evidence type="ECO:0000256" key="1">
    <source>
        <dbReference type="ARBA" id="ARBA00005194"/>
    </source>
</evidence>
<dbReference type="InterPro" id="IPR017568">
    <property type="entry name" value="3-oxoacyl-ACP_synth-2"/>
</dbReference>
<dbReference type="Proteomes" id="UP000567795">
    <property type="component" value="Unassembled WGS sequence"/>
</dbReference>
<evidence type="ECO:0000256" key="11">
    <source>
        <dbReference type="ARBA" id="ARBA00024006"/>
    </source>
</evidence>
<feature type="region of interest" description="Disordered" evidence="17">
    <location>
        <begin position="265"/>
        <end position="284"/>
    </location>
</feature>
<dbReference type="InterPro" id="IPR014031">
    <property type="entry name" value="Ketoacyl_synth_C"/>
</dbReference>
<keyword evidence="10 14" id="KW-0012">Acyltransferase</keyword>
<evidence type="ECO:0000256" key="7">
    <source>
        <dbReference type="ARBA" id="ARBA00022832"/>
    </source>
</evidence>
<evidence type="ECO:0000256" key="8">
    <source>
        <dbReference type="ARBA" id="ARBA00023098"/>
    </source>
</evidence>
<evidence type="ECO:0000256" key="10">
    <source>
        <dbReference type="ARBA" id="ARBA00023315"/>
    </source>
</evidence>
<evidence type="ECO:0000256" key="17">
    <source>
        <dbReference type="SAM" id="MobiDB-lite"/>
    </source>
</evidence>
<reference evidence="19 20" key="1">
    <citation type="submission" date="2020-07" db="EMBL/GenBank/DDBJ databases">
        <title>Sequencing the genomes of 1000 actinobacteria strains.</title>
        <authorList>
            <person name="Klenk H.-P."/>
        </authorList>
    </citation>
    <scope>NUCLEOTIDE SEQUENCE [LARGE SCALE GENOMIC DNA]</scope>
    <source>
        <strain evidence="19 20">DSM 42178</strain>
    </source>
</reference>
<dbReference type="GO" id="GO:0030497">
    <property type="term" value="P:fatty acid elongation"/>
    <property type="evidence" value="ECO:0007669"/>
    <property type="project" value="UniProtKB-ARBA"/>
</dbReference>
<dbReference type="FunFam" id="3.40.47.10:FF:000029">
    <property type="entry name" value="3-oxoacyl-[acyl-carrier-protein] synthase 1"/>
    <property type="match status" value="1"/>
</dbReference>
<dbReference type="EC" id="2.3.1.179" evidence="3 14"/>
<dbReference type="PIRSF" id="PIRSF000447">
    <property type="entry name" value="KAS_II"/>
    <property type="match status" value="1"/>
</dbReference>
<keyword evidence="7" id="KW-0276">Fatty acid metabolism</keyword>
<dbReference type="GO" id="GO:0004315">
    <property type="term" value="F:3-oxoacyl-[acyl-carrier-protein] synthase activity"/>
    <property type="evidence" value="ECO:0007669"/>
    <property type="project" value="UniProtKB-EC"/>
</dbReference>
<dbReference type="InterPro" id="IPR020841">
    <property type="entry name" value="PKS_Beta-ketoAc_synthase_dom"/>
</dbReference>
<dbReference type="InterPro" id="IPR014030">
    <property type="entry name" value="Ketoacyl_synth_N"/>
</dbReference>
<dbReference type="SUPFAM" id="SSF53901">
    <property type="entry name" value="Thiolase-like"/>
    <property type="match status" value="2"/>
</dbReference>
<keyword evidence="20" id="KW-1185">Reference proteome</keyword>
<evidence type="ECO:0000256" key="14">
    <source>
        <dbReference type="PIRNR" id="PIRNR000447"/>
    </source>
</evidence>
<comment type="pathway">
    <text evidence="1 14">Lipid metabolism; fatty acid biosynthesis.</text>
</comment>
<comment type="catalytic activity">
    <reaction evidence="12 14">
        <text>(9Z)-hexadecenoyl-[ACP] + malonyl-[ACP] + H(+) = 3-oxo-(11Z)-octadecenoyl-[ACP] + holo-[ACP] + CO2</text>
        <dbReference type="Rhea" id="RHEA:55040"/>
        <dbReference type="Rhea" id="RHEA-COMP:9623"/>
        <dbReference type="Rhea" id="RHEA-COMP:9685"/>
        <dbReference type="Rhea" id="RHEA-COMP:10800"/>
        <dbReference type="Rhea" id="RHEA-COMP:14074"/>
        <dbReference type="ChEBI" id="CHEBI:15378"/>
        <dbReference type="ChEBI" id="CHEBI:16526"/>
        <dbReference type="ChEBI" id="CHEBI:64479"/>
        <dbReference type="ChEBI" id="CHEBI:78449"/>
        <dbReference type="ChEBI" id="CHEBI:83989"/>
        <dbReference type="ChEBI" id="CHEBI:138538"/>
        <dbReference type="EC" id="2.3.1.179"/>
    </reaction>
</comment>
<feature type="compositionally biased region" description="Basic and acidic residues" evidence="17">
    <location>
        <begin position="270"/>
        <end position="284"/>
    </location>
</feature>
<dbReference type="UniPathway" id="UPA00094"/>
<evidence type="ECO:0000313" key="19">
    <source>
        <dbReference type="EMBL" id="NYI04916.1"/>
    </source>
</evidence>
<comment type="catalytic activity">
    <reaction evidence="13 14">
        <text>a fatty acyl-[ACP] + malonyl-[ACP] + H(+) = a 3-oxoacyl-[ACP] + holo-[ACP] + CO2</text>
        <dbReference type="Rhea" id="RHEA:22836"/>
        <dbReference type="Rhea" id="RHEA-COMP:9623"/>
        <dbReference type="Rhea" id="RHEA-COMP:9685"/>
        <dbReference type="Rhea" id="RHEA-COMP:9916"/>
        <dbReference type="Rhea" id="RHEA-COMP:14125"/>
        <dbReference type="ChEBI" id="CHEBI:15378"/>
        <dbReference type="ChEBI" id="CHEBI:16526"/>
        <dbReference type="ChEBI" id="CHEBI:64479"/>
        <dbReference type="ChEBI" id="CHEBI:78449"/>
        <dbReference type="ChEBI" id="CHEBI:78776"/>
        <dbReference type="ChEBI" id="CHEBI:138651"/>
    </reaction>
</comment>
<dbReference type="NCBIfam" id="NF005589">
    <property type="entry name" value="PRK07314.1"/>
    <property type="match status" value="1"/>
</dbReference>